<dbReference type="GO" id="GO:0004527">
    <property type="term" value="F:exonuclease activity"/>
    <property type="evidence" value="ECO:0007669"/>
    <property type="project" value="UniProtKB-KW"/>
</dbReference>
<reference evidence="2 3" key="1">
    <citation type="journal article" date="2014" name="Int. J. Syst. Evol. Microbiol.">
        <title>Listeria floridensis sp. nov., Listeria aquatica sp. nov., Listeria cornellensis sp. nov., Listeria riparia sp. nov. and Listeria grandensis sp. nov., from agricultural and natural environments.</title>
        <authorList>
            <person name="den Bakker H.C."/>
            <person name="Warchocki S."/>
            <person name="Wright E.M."/>
            <person name="Allred A.F."/>
            <person name="Ahlstrom C."/>
            <person name="Manuel C.S."/>
            <person name="Stasiewicz M.J."/>
            <person name="Burrell A."/>
            <person name="Roof S."/>
            <person name="Strawn L."/>
            <person name="Fortes E.D."/>
            <person name="Nightingale K.K."/>
            <person name="Kephart D."/>
            <person name="Wiedmann M."/>
        </authorList>
    </citation>
    <scope>NUCLEOTIDE SEQUENCE [LARGE SCALE GENOMIC DNA]</scope>
    <source>
        <strain evidence="3">FSL F6-969</strain>
    </source>
</reference>
<evidence type="ECO:0000259" key="1">
    <source>
        <dbReference type="Pfam" id="PF10141"/>
    </source>
</evidence>
<accession>W7C191</accession>
<dbReference type="AlphaFoldDB" id="W7C191"/>
<keyword evidence="2" id="KW-0378">Hydrolase</keyword>
<gene>
    <name evidence="2" type="ORF">PCORN_09352</name>
</gene>
<organism evidence="2 3">
    <name type="scientific">Listeria cornellensis FSL F6-0969</name>
    <dbReference type="NCBI Taxonomy" id="1265820"/>
    <lineage>
        <taxon>Bacteria</taxon>
        <taxon>Bacillati</taxon>
        <taxon>Bacillota</taxon>
        <taxon>Bacilli</taxon>
        <taxon>Bacillales</taxon>
        <taxon>Listeriaceae</taxon>
        <taxon>Listeria</taxon>
    </lineage>
</organism>
<sequence length="83" mass="9859">MIKLILCSRVFFDLNFATIEDGVIRLNEIGEKRNLEDSAVYKAREYRIAMEQKLLYSNYNELYDWMEKLMNSKGNSILEETVK</sequence>
<feature type="domain" description="Single-stranded-DNA-specific exonuclease RecJ C-terminal" evidence="1">
    <location>
        <begin position="7"/>
        <end position="66"/>
    </location>
</feature>
<keyword evidence="2" id="KW-0269">Exonuclease</keyword>
<name>W7C191_9LIST</name>
<evidence type="ECO:0000313" key="2">
    <source>
        <dbReference type="EMBL" id="EUJ29386.1"/>
    </source>
</evidence>
<dbReference type="Pfam" id="PF10141">
    <property type="entry name" value="ssDNA-exonuc_C"/>
    <property type="match status" value="1"/>
</dbReference>
<dbReference type="PATRIC" id="fig|1265820.5.peg.1826"/>
<dbReference type="Proteomes" id="UP000019254">
    <property type="component" value="Unassembled WGS sequence"/>
</dbReference>
<evidence type="ECO:0000313" key="3">
    <source>
        <dbReference type="Proteomes" id="UP000019254"/>
    </source>
</evidence>
<keyword evidence="2" id="KW-0540">Nuclease</keyword>
<protein>
    <submittedName>
        <fullName evidence="2">Single-stranded-DNA-specific exonuclease RecJ</fullName>
    </submittedName>
</protein>
<dbReference type="STRING" id="1265820.PCORN_09352"/>
<comment type="caution">
    <text evidence="2">The sequence shown here is derived from an EMBL/GenBank/DDBJ whole genome shotgun (WGS) entry which is preliminary data.</text>
</comment>
<proteinExistence type="predicted"/>
<dbReference type="EMBL" id="AODE01000019">
    <property type="protein sequence ID" value="EUJ29386.1"/>
    <property type="molecule type" value="Genomic_DNA"/>
</dbReference>
<keyword evidence="3" id="KW-1185">Reference proteome</keyword>
<dbReference type="InterPro" id="IPR018779">
    <property type="entry name" value="RecJ_C"/>
</dbReference>